<evidence type="ECO:0000256" key="1">
    <source>
        <dbReference type="SAM" id="SignalP"/>
    </source>
</evidence>
<proteinExistence type="predicted"/>
<dbReference type="Proteomes" id="UP000623678">
    <property type="component" value="Unassembled WGS sequence"/>
</dbReference>
<reference evidence="2" key="1">
    <citation type="submission" date="2020-08" db="EMBL/GenBank/DDBJ databases">
        <title>Genome public.</title>
        <authorList>
            <person name="Liu C."/>
            <person name="Sun Q."/>
        </authorList>
    </citation>
    <scope>NUCLEOTIDE SEQUENCE</scope>
    <source>
        <strain evidence="2">NSJ-64</strain>
    </source>
</reference>
<feature type="signal peptide" evidence="1">
    <location>
        <begin position="1"/>
        <end position="28"/>
    </location>
</feature>
<dbReference type="EMBL" id="JACRTD010000009">
    <property type="protein sequence ID" value="MBC8586239.1"/>
    <property type="molecule type" value="Genomic_DNA"/>
</dbReference>
<dbReference type="AlphaFoldDB" id="A0A926ETV2"/>
<feature type="chain" id="PRO_5036712845" evidence="1">
    <location>
        <begin position="29"/>
        <end position="227"/>
    </location>
</feature>
<accession>A0A926ETV2</accession>
<organism evidence="2 3">
    <name type="scientific">Youxingia wuxianensis</name>
    <dbReference type="NCBI Taxonomy" id="2763678"/>
    <lineage>
        <taxon>Bacteria</taxon>
        <taxon>Bacillati</taxon>
        <taxon>Bacillota</taxon>
        <taxon>Clostridia</taxon>
        <taxon>Eubacteriales</taxon>
        <taxon>Oscillospiraceae</taxon>
        <taxon>Youxingia</taxon>
    </lineage>
</organism>
<evidence type="ECO:0000313" key="2">
    <source>
        <dbReference type="EMBL" id="MBC8586239.1"/>
    </source>
</evidence>
<keyword evidence="1" id="KW-0732">Signal</keyword>
<name>A0A926ETV2_9FIRM</name>
<sequence length="227" mass="24817">MKHLNIRKHLSFVLALLLCMSLTTTAFAAEERIVSDAEISAVIAEINKEYGTNIHILSAEELTSLGLPVSEPAPMTATELAQLEDTLRHIAETQIPQFKKTTQEANAVLASIEAAPANAAPFAELQSTSEPITATKEIDYATAGAVAYTSKTILGKTIWGEIQHGFCVTDTQQATWFRATNPTVTRTDSNRTLYWVGTGSYYSNVNGTQYYLYSGTQYASMSIDDYT</sequence>
<comment type="caution">
    <text evidence="2">The sequence shown here is derived from an EMBL/GenBank/DDBJ whole genome shotgun (WGS) entry which is preliminary data.</text>
</comment>
<keyword evidence="3" id="KW-1185">Reference proteome</keyword>
<gene>
    <name evidence="2" type="ORF">H8705_11670</name>
</gene>
<protein>
    <submittedName>
        <fullName evidence="2">Uncharacterized protein</fullName>
    </submittedName>
</protein>
<dbReference type="RefSeq" id="WP_262395962.1">
    <property type="nucleotide sequence ID" value="NZ_JACRTD010000009.1"/>
</dbReference>
<evidence type="ECO:0000313" key="3">
    <source>
        <dbReference type="Proteomes" id="UP000623678"/>
    </source>
</evidence>